<proteinExistence type="predicted"/>
<reference evidence="1 2" key="1">
    <citation type="submission" date="2017-07" db="EMBL/GenBank/DDBJ databases">
        <title>Phylogenetic study on the rhizospheric bacterium Ochrobactrum sp. A44.</title>
        <authorList>
            <person name="Krzyzanowska D.M."/>
            <person name="Ossowicki A."/>
            <person name="Rajewska M."/>
            <person name="Maciag T."/>
            <person name="Kaczynski Z."/>
            <person name="Czerwicka M."/>
            <person name="Jafra S."/>
        </authorList>
    </citation>
    <scope>NUCLEOTIDE SEQUENCE [LARGE SCALE GENOMIC DNA]</scope>
    <source>
        <strain evidence="1 2">PR17</strain>
    </source>
</reference>
<keyword evidence="2" id="KW-1185">Reference proteome</keyword>
<protein>
    <submittedName>
        <fullName evidence="1">Uncharacterized protein</fullName>
    </submittedName>
</protein>
<sequence>MFVFTHIFSENRSTLFEMRSNFIIPAIDVVYQNDNYLELNFIIKEVALGMA</sequence>
<comment type="caution">
    <text evidence="1">The sequence shown here is derived from an EMBL/GenBank/DDBJ whole genome shotgun (WGS) entry which is preliminary data.</text>
</comment>
<dbReference type="Proteomes" id="UP000216345">
    <property type="component" value="Unassembled WGS sequence"/>
</dbReference>
<evidence type="ECO:0000313" key="2">
    <source>
        <dbReference type="Proteomes" id="UP000216345"/>
    </source>
</evidence>
<dbReference type="AlphaFoldDB" id="A0A256FKD6"/>
<evidence type="ECO:0000313" key="1">
    <source>
        <dbReference type="EMBL" id="OYR15289.1"/>
    </source>
</evidence>
<accession>A0A256FKD6</accession>
<name>A0A256FKD6_9HYPH</name>
<gene>
    <name evidence="1" type="ORF">CEV32_4561</name>
</gene>
<dbReference type="EMBL" id="NNRK01000025">
    <property type="protein sequence ID" value="OYR15289.1"/>
    <property type="molecule type" value="Genomic_DNA"/>
</dbReference>
<organism evidence="1 2">
    <name type="scientific">Brucella rhizosphaerae</name>
    <dbReference type="NCBI Taxonomy" id="571254"/>
    <lineage>
        <taxon>Bacteria</taxon>
        <taxon>Pseudomonadati</taxon>
        <taxon>Pseudomonadota</taxon>
        <taxon>Alphaproteobacteria</taxon>
        <taxon>Hyphomicrobiales</taxon>
        <taxon>Brucellaceae</taxon>
        <taxon>Brucella/Ochrobactrum group</taxon>
        <taxon>Brucella</taxon>
    </lineage>
</organism>